<dbReference type="InterPro" id="IPR052897">
    <property type="entry name" value="Sec-Metab_Biosynth_Hydrolase"/>
</dbReference>
<organism evidence="2 3">
    <name type="scientific">Lentzea rhizosphaerae</name>
    <dbReference type="NCBI Taxonomy" id="2041025"/>
    <lineage>
        <taxon>Bacteria</taxon>
        <taxon>Bacillati</taxon>
        <taxon>Actinomycetota</taxon>
        <taxon>Actinomycetes</taxon>
        <taxon>Pseudonocardiales</taxon>
        <taxon>Pseudonocardiaceae</taxon>
        <taxon>Lentzea</taxon>
    </lineage>
</organism>
<dbReference type="PANTHER" id="PTHR37017:SF11">
    <property type="entry name" value="ESTERASE_LIPASE_THIOESTERASE DOMAIN-CONTAINING PROTEIN"/>
    <property type="match status" value="1"/>
</dbReference>
<keyword evidence="3" id="KW-1185">Reference proteome</keyword>
<reference evidence="3" key="1">
    <citation type="journal article" date="2019" name="Int. J. Syst. Evol. Microbiol.">
        <title>The Global Catalogue of Microorganisms (GCM) 10K type strain sequencing project: providing services to taxonomists for standard genome sequencing and annotation.</title>
        <authorList>
            <consortium name="The Broad Institute Genomics Platform"/>
            <consortium name="The Broad Institute Genome Sequencing Center for Infectious Disease"/>
            <person name="Wu L."/>
            <person name="Ma J."/>
        </authorList>
    </citation>
    <scope>NUCLEOTIDE SEQUENCE [LARGE SCALE GENOMIC DNA]</scope>
    <source>
        <strain evidence="3">CGMCC 4.7405</strain>
    </source>
</reference>
<dbReference type="InterPro" id="IPR000073">
    <property type="entry name" value="AB_hydrolase_1"/>
</dbReference>
<sequence>MTTFAIVHGAGDVGWSWNLVADSLETKGHTVIAPDLPTEDEQKDLTAWASTVTDALPSTSDVVVVGHSFGGFVAPLVAAKINAKALIFVTAMLPKPGERPADWWENTGYTDSGLEDQFWHDVPPHLAEESQKRERGMSETAMAKPWPLDAMPDIPTHFILCTEDRFFTPEFMRPLVADRLGVEPVELTAGHCAQLSNPTGLATLLSNYAN</sequence>
<name>A0ABV8C3V0_9PSEU</name>
<dbReference type="EMBL" id="JBHRZI010000030">
    <property type="protein sequence ID" value="MFC3896574.1"/>
    <property type="molecule type" value="Genomic_DNA"/>
</dbReference>
<dbReference type="Pfam" id="PF12697">
    <property type="entry name" value="Abhydrolase_6"/>
    <property type="match status" value="1"/>
</dbReference>
<dbReference type="Gene3D" id="3.40.50.1820">
    <property type="entry name" value="alpha/beta hydrolase"/>
    <property type="match status" value="1"/>
</dbReference>
<dbReference type="SUPFAM" id="SSF53474">
    <property type="entry name" value="alpha/beta-Hydrolases"/>
    <property type="match status" value="1"/>
</dbReference>
<comment type="caution">
    <text evidence="2">The sequence shown here is derived from an EMBL/GenBank/DDBJ whole genome shotgun (WGS) entry which is preliminary data.</text>
</comment>
<dbReference type="PANTHER" id="PTHR37017">
    <property type="entry name" value="AB HYDROLASE-1 DOMAIN-CONTAINING PROTEIN-RELATED"/>
    <property type="match status" value="1"/>
</dbReference>
<accession>A0ABV8C3V0</accession>
<dbReference type="InterPro" id="IPR029058">
    <property type="entry name" value="AB_hydrolase_fold"/>
</dbReference>
<dbReference type="Proteomes" id="UP001595690">
    <property type="component" value="Unassembled WGS sequence"/>
</dbReference>
<proteinExistence type="predicted"/>
<protein>
    <submittedName>
        <fullName evidence="2">Alpha/beta fold hydrolase</fullName>
    </submittedName>
</protein>
<dbReference type="RefSeq" id="WP_382378108.1">
    <property type="nucleotide sequence ID" value="NZ_JBHRZI010000030.1"/>
</dbReference>
<feature type="domain" description="AB hydrolase-1" evidence="1">
    <location>
        <begin position="6"/>
        <end position="202"/>
    </location>
</feature>
<keyword evidence="2" id="KW-0378">Hydrolase</keyword>
<evidence type="ECO:0000259" key="1">
    <source>
        <dbReference type="Pfam" id="PF12697"/>
    </source>
</evidence>
<evidence type="ECO:0000313" key="3">
    <source>
        <dbReference type="Proteomes" id="UP001595690"/>
    </source>
</evidence>
<gene>
    <name evidence="2" type="ORF">ACFOWZ_34295</name>
</gene>
<dbReference type="GO" id="GO:0016787">
    <property type="term" value="F:hydrolase activity"/>
    <property type="evidence" value="ECO:0007669"/>
    <property type="project" value="UniProtKB-KW"/>
</dbReference>
<evidence type="ECO:0000313" key="2">
    <source>
        <dbReference type="EMBL" id="MFC3896574.1"/>
    </source>
</evidence>